<evidence type="ECO:0000313" key="1">
    <source>
        <dbReference type="EMBL" id="KPQ14506.1"/>
    </source>
</evidence>
<dbReference type="EMBL" id="LJXT01000063">
    <property type="protein sequence ID" value="KPQ14506.1"/>
    <property type="molecule type" value="Genomic_DNA"/>
</dbReference>
<dbReference type="InterPro" id="IPR008969">
    <property type="entry name" value="CarboxyPept-like_regulatory"/>
</dbReference>
<protein>
    <submittedName>
        <fullName evidence="1">Uncharacterized protein</fullName>
    </submittedName>
</protein>
<comment type="caution">
    <text evidence="1">The sequence shown here is derived from an EMBL/GenBank/DDBJ whole genome shotgun (WGS) entry which is preliminary data.</text>
</comment>
<dbReference type="AlphaFoldDB" id="A0A0N8KFL9"/>
<dbReference type="Proteomes" id="UP000050421">
    <property type="component" value="Unassembled WGS sequence"/>
</dbReference>
<dbReference type="STRING" id="1305737.GCA_000526355_00158"/>
<name>A0A0N8KFL9_9BACT</name>
<reference evidence="1 2" key="1">
    <citation type="submission" date="2015-09" db="EMBL/GenBank/DDBJ databases">
        <title>Identification and resolution of microdiversity through metagenomic sequencing of parallel consortia.</title>
        <authorList>
            <person name="Nelson W.C."/>
            <person name="Romine M.F."/>
            <person name="Lindemann S.R."/>
        </authorList>
    </citation>
    <scope>NUCLEOTIDE SEQUENCE [LARGE SCALE GENOMIC DNA]</scope>
    <source>
        <strain evidence="1">HL-49</strain>
    </source>
</reference>
<dbReference type="Pfam" id="PF13715">
    <property type="entry name" value="CarbopepD_reg_2"/>
    <property type="match status" value="1"/>
</dbReference>
<dbReference type="SUPFAM" id="SSF49464">
    <property type="entry name" value="Carboxypeptidase regulatory domain-like"/>
    <property type="match status" value="1"/>
</dbReference>
<dbReference type="eggNOG" id="ENOG50325AS">
    <property type="taxonomic scope" value="Bacteria"/>
</dbReference>
<dbReference type="PATRIC" id="fig|1305737.6.peg.2733"/>
<sequence>MGFIWQLSSINLVSLFVKKLLLPSFLIICLSLLASGWAHAQDQRERKVVQLSGIILNADSTDAVPGVNIYVPKKGRGTSSGRFGYFSMPVLEGDSVVFSFIGLKRQTYKIPENMEDDRISLILTMELDEIALEEIEVNPYPSEKEFKEAVLAMSVVDPMTISGSNMSPEMLLRAAEIMPASGNENFRYFQQGLMQQNQDLYGPRPLRLLDPFAWAQFIRSIKRGDLKRRD</sequence>
<organism evidence="1 2">
    <name type="scientific">Algoriphagus marincola HL-49</name>
    <dbReference type="NCBI Taxonomy" id="1305737"/>
    <lineage>
        <taxon>Bacteria</taxon>
        <taxon>Pseudomonadati</taxon>
        <taxon>Bacteroidota</taxon>
        <taxon>Cytophagia</taxon>
        <taxon>Cytophagales</taxon>
        <taxon>Cyclobacteriaceae</taxon>
        <taxon>Algoriphagus</taxon>
    </lineage>
</organism>
<accession>A0A0N8KFL9</accession>
<evidence type="ECO:0000313" key="2">
    <source>
        <dbReference type="Proteomes" id="UP000050421"/>
    </source>
</evidence>
<gene>
    <name evidence="1" type="ORF">HLUCCX10_10555</name>
</gene>
<proteinExistence type="predicted"/>